<evidence type="ECO:0000313" key="4">
    <source>
        <dbReference type="EMBL" id="CAF4237395.1"/>
    </source>
</evidence>
<evidence type="ECO:0000313" key="2">
    <source>
        <dbReference type="EMBL" id="CAF1995458.1"/>
    </source>
</evidence>
<gene>
    <name evidence="4" type="ORF">OVN521_LOCUS28322</name>
    <name evidence="3" type="ORF">UXM345_LOCUS28604</name>
    <name evidence="2" type="ORF">WKI299_LOCUS4485</name>
</gene>
<comment type="caution">
    <text evidence="4">The sequence shown here is derived from an EMBL/GenBank/DDBJ whole genome shotgun (WGS) entry which is preliminary data.</text>
</comment>
<keyword evidence="5" id="KW-1185">Reference proteome</keyword>
<sequence>MIAVADKIMESYALALKLPIDWFKPLTRKPIVLVRLAHYPSPDHDLGDDQMSCGAHTDQFGVTLLAQQDGVCGLQVKNSDGEWIDAVPVPGTLVINIGDLIERWSNGHFKATEHRVIMRKGLERYSAIVFHMPDYHSTIDCCIKDEKPKYIPIIAGDFLLKRESVYYGPSNEWVGHEENILNTEQYFKTILNSEQI</sequence>
<dbReference type="EMBL" id="CAJOBF010006651">
    <property type="protein sequence ID" value="CAF4211929.1"/>
    <property type="molecule type" value="Genomic_DNA"/>
</dbReference>
<dbReference type="SUPFAM" id="SSF51197">
    <property type="entry name" value="Clavaminate synthase-like"/>
    <property type="match status" value="1"/>
</dbReference>
<dbReference type="InterPro" id="IPR005123">
    <property type="entry name" value="Oxoglu/Fe-dep_dioxygenase_dom"/>
</dbReference>
<dbReference type="Proteomes" id="UP000663856">
    <property type="component" value="Unassembled WGS sequence"/>
</dbReference>
<dbReference type="InterPro" id="IPR050231">
    <property type="entry name" value="Iron_ascorbate_oxido_reductase"/>
</dbReference>
<dbReference type="PANTHER" id="PTHR47990">
    <property type="entry name" value="2-OXOGLUTARATE (2OG) AND FE(II)-DEPENDENT OXYGENASE SUPERFAMILY PROTEIN-RELATED"/>
    <property type="match status" value="1"/>
</dbReference>
<reference evidence="4" key="1">
    <citation type="submission" date="2021-02" db="EMBL/GenBank/DDBJ databases">
        <authorList>
            <person name="Nowell W R."/>
        </authorList>
    </citation>
    <scope>NUCLEOTIDE SEQUENCE</scope>
</reference>
<dbReference type="PROSITE" id="PS51471">
    <property type="entry name" value="FE2OG_OXY"/>
    <property type="match status" value="1"/>
</dbReference>
<evidence type="ECO:0000259" key="1">
    <source>
        <dbReference type="PROSITE" id="PS51471"/>
    </source>
</evidence>
<evidence type="ECO:0000313" key="3">
    <source>
        <dbReference type="EMBL" id="CAF4211929.1"/>
    </source>
</evidence>
<name>A0A820DT20_9BILA</name>
<dbReference type="EMBL" id="CAJOBG010008189">
    <property type="protein sequence ID" value="CAF4237395.1"/>
    <property type="molecule type" value="Genomic_DNA"/>
</dbReference>
<feature type="domain" description="Fe2OG dioxygenase" evidence="1">
    <location>
        <begin position="30"/>
        <end position="133"/>
    </location>
</feature>
<dbReference type="Proteomes" id="UP000663866">
    <property type="component" value="Unassembled WGS sequence"/>
</dbReference>
<proteinExistence type="predicted"/>
<dbReference type="Gene3D" id="2.60.120.330">
    <property type="entry name" value="B-lactam Antibiotic, Isopenicillin N Synthase, Chain"/>
    <property type="match status" value="1"/>
</dbReference>
<evidence type="ECO:0000313" key="5">
    <source>
        <dbReference type="Proteomes" id="UP000663866"/>
    </source>
</evidence>
<protein>
    <recommendedName>
        <fullName evidence="1">Fe2OG dioxygenase domain-containing protein</fullName>
    </recommendedName>
</protein>
<dbReference type="Pfam" id="PF03171">
    <property type="entry name" value="2OG-FeII_Oxy"/>
    <property type="match status" value="1"/>
</dbReference>
<dbReference type="InterPro" id="IPR027443">
    <property type="entry name" value="IPNS-like_sf"/>
</dbReference>
<organism evidence="4 5">
    <name type="scientific">Rotaria magnacalcarata</name>
    <dbReference type="NCBI Taxonomy" id="392030"/>
    <lineage>
        <taxon>Eukaryota</taxon>
        <taxon>Metazoa</taxon>
        <taxon>Spiralia</taxon>
        <taxon>Gnathifera</taxon>
        <taxon>Rotifera</taxon>
        <taxon>Eurotatoria</taxon>
        <taxon>Bdelloidea</taxon>
        <taxon>Philodinida</taxon>
        <taxon>Philodinidae</taxon>
        <taxon>Rotaria</taxon>
    </lineage>
</organism>
<accession>A0A820DT20</accession>
<dbReference type="EMBL" id="CAJNRF010001119">
    <property type="protein sequence ID" value="CAF1995458.1"/>
    <property type="molecule type" value="Genomic_DNA"/>
</dbReference>
<dbReference type="AlphaFoldDB" id="A0A820DT20"/>
<dbReference type="Proteomes" id="UP000663842">
    <property type="component" value="Unassembled WGS sequence"/>
</dbReference>
<dbReference type="InterPro" id="IPR044861">
    <property type="entry name" value="IPNS-like_FE2OG_OXY"/>
</dbReference>